<dbReference type="GO" id="GO:0032993">
    <property type="term" value="C:protein-DNA complex"/>
    <property type="evidence" value="ECO:0007669"/>
    <property type="project" value="TreeGrafter"/>
</dbReference>
<dbReference type="OrthoDB" id="368799at2"/>
<dbReference type="GeneID" id="78087118"/>
<evidence type="ECO:0000259" key="11">
    <source>
        <dbReference type="PROSITE" id="PS51755"/>
    </source>
</evidence>
<dbReference type="InterPro" id="IPR011006">
    <property type="entry name" value="CheY-like_superfamily"/>
</dbReference>
<dbReference type="GO" id="GO:0000976">
    <property type="term" value="F:transcription cis-regulatory region binding"/>
    <property type="evidence" value="ECO:0007669"/>
    <property type="project" value="TreeGrafter"/>
</dbReference>
<dbReference type="InterPro" id="IPR036388">
    <property type="entry name" value="WH-like_DNA-bd_sf"/>
</dbReference>
<comment type="subcellular location">
    <subcellularLocation>
        <location evidence="1">Cytoplasm</location>
    </subcellularLocation>
</comment>
<dbReference type="Gene3D" id="3.40.50.2300">
    <property type="match status" value="1"/>
</dbReference>
<evidence type="ECO:0000256" key="9">
    <source>
        <dbReference type="PROSITE-ProRule" id="PRU01091"/>
    </source>
</evidence>
<dbReference type="GO" id="GO:0000156">
    <property type="term" value="F:phosphorelay response regulator activity"/>
    <property type="evidence" value="ECO:0007669"/>
    <property type="project" value="TreeGrafter"/>
</dbReference>
<dbReference type="EMBL" id="ADCP02000002">
    <property type="protein sequence ID" value="EFV46044.1"/>
    <property type="molecule type" value="Genomic_DNA"/>
</dbReference>
<feature type="DNA-binding region" description="OmpR/PhoB-type" evidence="9">
    <location>
        <begin position="132"/>
        <end position="230"/>
    </location>
</feature>
<feature type="modified residue" description="4-aspartylphosphate" evidence="8">
    <location>
        <position position="55"/>
    </location>
</feature>
<dbReference type="InterPro" id="IPR039420">
    <property type="entry name" value="WalR-like"/>
</dbReference>
<keyword evidence="3 8" id="KW-0597">Phosphoprotein</keyword>
<evidence type="ECO:0000256" key="3">
    <source>
        <dbReference type="ARBA" id="ARBA00022553"/>
    </source>
</evidence>
<dbReference type="FunFam" id="1.10.10.10:FF:000099">
    <property type="entry name" value="Two-component system response regulator TorR"/>
    <property type="match status" value="1"/>
</dbReference>
<keyword evidence="2" id="KW-0963">Cytoplasm</keyword>
<evidence type="ECO:0000256" key="1">
    <source>
        <dbReference type="ARBA" id="ARBA00004496"/>
    </source>
</evidence>
<dbReference type="PANTHER" id="PTHR48111:SF4">
    <property type="entry name" value="DNA-BINDING DUAL TRANSCRIPTIONAL REGULATOR OMPR"/>
    <property type="match status" value="1"/>
</dbReference>
<feature type="domain" description="OmpR/PhoB-type" evidence="11">
    <location>
        <begin position="132"/>
        <end position="230"/>
    </location>
</feature>
<evidence type="ECO:0000256" key="5">
    <source>
        <dbReference type="ARBA" id="ARBA00023015"/>
    </source>
</evidence>
<dbReference type="Pfam" id="PF00072">
    <property type="entry name" value="Response_reg"/>
    <property type="match status" value="1"/>
</dbReference>
<organism evidence="12 13">
    <name type="scientific">Bilophila wadsworthia (strain 3_1_6)</name>
    <dbReference type="NCBI Taxonomy" id="563192"/>
    <lineage>
        <taxon>Bacteria</taxon>
        <taxon>Pseudomonadati</taxon>
        <taxon>Thermodesulfobacteriota</taxon>
        <taxon>Desulfovibrionia</taxon>
        <taxon>Desulfovibrionales</taxon>
        <taxon>Desulfovibrionaceae</taxon>
        <taxon>Bilophila</taxon>
    </lineage>
</organism>
<keyword evidence="7" id="KW-0804">Transcription</keyword>
<dbReference type="GO" id="GO:0006355">
    <property type="term" value="P:regulation of DNA-templated transcription"/>
    <property type="evidence" value="ECO:0007669"/>
    <property type="project" value="InterPro"/>
</dbReference>
<evidence type="ECO:0000256" key="2">
    <source>
        <dbReference type="ARBA" id="ARBA00022490"/>
    </source>
</evidence>
<dbReference type="InterPro" id="IPR016032">
    <property type="entry name" value="Sig_transdc_resp-reg_C-effctor"/>
</dbReference>
<dbReference type="AlphaFoldDB" id="E5Y1S6"/>
<dbReference type="InterPro" id="IPR001867">
    <property type="entry name" value="OmpR/PhoB-type_DNA-bd"/>
</dbReference>
<reference evidence="12 13" key="2">
    <citation type="submission" date="2013-04" db="EMBL/GenBank/DDBJ databases">
        <title>The Genome Sequence of Bilophila wadsworthia 3_1_6.</title>
        <authorList>
            <consortium name="The Broad Institute Genomics Platform"/>
            <person name="Earl A."/>
            <person name="Ward D."/>
            <person name="Feldgarden M."/>
            <person name="Gevers D."/>
            <person name="Sibley C."/>
            <person name="Strauss J."/>
            <person name="Allen-Vercoe E."/>
            <person name="Walker B."/>
            <person name="Young S."/>
            <person name="Zeng Q."/>
            <person name="Gargeya S."/>
            <person name="Fitzgerald M."/>
            <person name="Haas B."/>
            <person name="Abouelleil A."/>
            <person name="Allen A.W."/>
            <person name="Alvarado L."/>
            <person name="Arachchi H.M."/>
            <person name="Berlin A.M."/>
            <person name="Chapman S.B."/>
            <person name="Gainer-Dewar J."/>
            <person name="Goldberg J."/>
            <person name="Griggs A."/>
            <person name="Gujja S."/>
            <person name="Hansen M."/>
            <person name="Howarth C."/>
            <person name="Imamovic A."/>
            <person name="Ireland A."/>
            <person name="Larimer J."/>
            <person name="McCowan C."/>
            <person name="Murphy C."/>
            <person name="Pearson M."/>
            <person name="Poon T.W."/>
            <person name="Priest M."/>
            <person name="Roberts A."/>
            <person name="Saif S."/>
            <person name="Shea T."/>
            <person name="Sisk P."/>
            <person name="Sykes S."/>
            <person name="Wortman J."/>
            <person name="Nusbaum C."/>
            <person name="Birren B."/>
        </authorList>
    </citation>
    <scope>NUCLEOTIDE SEQUENCE [LARGE SCALE GENOMIC DNA]</scope>
    <source>
        <strain evidence="12 13">3_1_6</strain>
    </source>
</reference>
<feature type="domain" description="Response regulatory" evidence="10">
    <location>
        <begin position="6"/>
        <end position="119"/>
    </location>
</feature>
<dbReference type="Gene3D" id="1.10.10.10">
    <property type="entry name" value="Winged helix-like DNA-binding domain superfamily/Winged helix DNA-binding domain"/>
    <property type="match status" value="1"/>
</dbReference>
<dbReference type="CDD" id="cd00383">
    <property type="entry name" value="trans_reg_C"/>
    <property type="match status" value="1"/>
</dbReference>
<gene>
    <name evidence="12" type="ORF">HMPREF0179_00084</name>
</gene>
<reference evidence="12 13" key="1">
    <citation type="submission" date="2010-10" db="EMBL/GenBank/DDBJ databases">
        <authorList>
            <consortium name="The Broad Institute Genome Sequencing Platform"/>
            <person name="Ward D."/>
            <person name="Earl A."/>
            <person name="Feldgarden M."/>
            <person name="Young S.K."/>
            <person name="Gargeya S."/>
            <person name="Zeng Q."/>
            <person name="Alvarado L."/>
            <person name="Berlin A."/>
            <person name="Bochicchio J."/>
            <person name="Chapman S.B."/>
            <person name="Chen Z."/>
            <person name="Freedman E."/>
            <person name="Gellesch M."/>
            <person name="Goldberg J."/>
            <person name="Griggs A."/>
            <person name="Gujja S."/>
            <person name="Heilman E."/>
            <person name="Heiman D."/>
            <person name="Howarth C."/>
            <person name="Mehta T."/>
            <person name="Neiman D."/>
            <person name="Pearson M."/>
            <person name="Roberts A."/>
            <person name="Saif S."/>
            <person name="Shea T."/>
            <person name="Shenoy N."/>
            <person name="Sisk P."/>
            <person name="Stolte C."/>
            <person name="Sykes S."/>
            <person name="White J."/>
            <person name="Yandava C."/>
            <person name="Allen-Vercoe E."/>
            <person name="Sibley C."/>
            <person name="Ambrose C.E."/>
            <person name="Strauss J."/>
            <person name="Daigneault M."/>
            <person name="Haas B."/>
            <person name="Nusbaum C."/>
            <person name="Birren B."/>
        </authorList>
    </citation>
    <scope>NUCLEOTIDE SEQUENCE [LARGE SCALE GENOMIC DNA]</scope>
    <source>
        <strain evidence="12 13">3_1_6</strain>
    </source>
</reference>
<dbReference type="InterPro" id="IPR001789">
    <property type="entry name" value="Sig_transdc_resp-reg_receiver"/>
</dbReference>
<dbReference type="PANTHER" id="PTHR48111">
    <property type="entry name" value="REGULATOR OF RPOS"/>
    <property type="match status" value="1"/>
</dbReference>
<dbReference type="SMART" id="SM00862">
    <property type="entry name" value="Trans_reg_C"/>
    <property type="match status" value="1"/>
</dbReference>
<evidence type="ECO:0000313" key="12">
    <source>
        <dbReference type="EMBL" id="EFV46044.1"/>
    </source>
</evidence>
<dbReference type="STRING" id="563192.HMPREF0179_00084"/>
<evidence type="ECO:0000256" key="4">
    <source>
        <dbReference type="ARBA" id="ARBA00023012"/>
    </source>
</evidence>
<protein>
    <submittedName>
        <fullName evidence="12">Two-component system, OmpR family, response regulator</fullName>
    </submittedName>
</protein>
<keyword evidence="5" id="KW-0805">Transcription regulation</keyword>
<evidence type="ECO:0000259" key="10">
    <source>
        <dbReference type="PROSITE" id="PS50110"/>
    </source>
</evidence>
<keyword evidence="4" id="KW-0902">Two-component regulatory system</keyword>
<evidence type="ECO:0000313" key="13">
    <source>
        <dbReference type="Proteomes" id="UP000006034"/>
    </source>
</evidence>
<evidence type="ECO:0000256" key="6">
    <source>
        <dbReference type="ARBA" id="ARBA00023125"/>
    </source>
</evidence>
<dbReference type="Proteomes" id="UP000006034">
    <property type="component" value="Unassembled WGS sequence"/>
</dbReference>
<sequence length="236" mass="26358">MPDQTRLLVVDDDADIRELLSAYLARYDMTVETAADGAGLFEKLDHAHFDLIILDIMLPGEDGLSLCRRLRGTSAIPVIFLTSLDSSTDRVVGLELGADDYVVKPFDPRELLARIRTVLRRASDKGQAAAQSDIRRFAGWTLNVRSRELSQGDERIALSDAMYRLLLVFLDEPFAVLSREYLLRQTQGRDADVFDRSVDIQVSRLRGVLKDTGTSKIIKTVRGGGYMLSVDVEHDA</sequence>
<dbReference type="FunFam" id="3.40.50.2300:FF:000001">
    <property type="entry name" value="DNA-binding response regulator PhoB"/>
    <property type="match status" value="1"/>
</dbReference>
<dbReference type="RefSeq" id="WP_005023991.1">
    <property type="nucleotide sequence ID" value="NZ_KE150239.1"/>
</dbReference>
<dbReference type="GO" id="GO:0005829">
    <property type="term" value="C:cytosol"/>
    <property type="evidence" value="ECO:0007669"/>
    <property type="project" value="TreeGrafter"/>
</dbReference>
<evidence type="ECO:0000256" key="7">
    <source>
        <dbReference type="ARBA" id="ARBA00023163"/>
    </source>
</evidence>
<keyword evidence="6 9" id="KW-0238">DNA-binding</keyword>
<comment type="caution">
    <text evidence="12">The sequence shown here is derived from an EMBL/GenBank/DDBJ whole genome shotgun (WGS) entry which is preliminary data.</text>
</comment>
<evidence type="ECO:0000256" key="8">
    <source>
        <dbReference type="PROSITE-ProRule" id="PRU00169"/>
    </source>
</evidence>
<proteinExistence type="predicted"/>
<dbReference type="PROSITE" id="PS51755">
    <property type="entry name" value="OMPR_PHOB"/>
    <property type="match status" value="1"/>
</dbReference>
<dbReference type="Pfam" id="PF00486">
    <property type="entry name" value="Trans_reg_C"/>
    <property type="match status" value="1"/>
</dbReference>
<dbReference type="Gene3D" id="6.10.250.690">
    <property type="match status" value="1"/>
</dbReference>
<dbReference type="SMART" id="SM00448">
    <property type="entry name" value="REC"/>
    <property type="match status" value="1"/>
</dbReference>
<dbReference type="SUPFAM" id="SSF52172">
    <property type="entry name" value="CheY-like"/>
    <property type="match status" value="1"/>
</dbReference>
<name>E5Y1S6_BILW3</name>
<dbReference type="PROSITE" id="PS50110">
    <property type="entry name" value="RESPONSE_REGULATORY"/>
    <property type="match status" value="1"/>
</dbReference>
<dbReference type="SUPFAM" id="SSF46894">
    <property type="entry name" value="C-terminal effector domain of the bipartite response regulators"/>
    <property type="match status" value="1"/>
</dbReference>
<dbReference type="eggNOG" id="COG0745">
    <property type="taxonomic scope" value="Bacteria"/>
</dbReference>
<accession>E5Y1S6</accession>
<dbReference type="HOGENOM" id="CLU_000445_30_4_7"/>
<keyword evidence="13" id="KW-1185">Reference proteome</keyword>